<feature type="compositionally biased region" description="Low complexity" evidence="1">
    <location>
        <begin position="34"/>
        <end position="47"/>
    </location>
</feature>
<evidence type="ECO:0000256" key="1">
    <source>
        <dbReference type="SAM" id="MobiDB-lite"/>
    </source>
</evidence>
<proteinExistence type="predicted"/>
<keyword evidence="2" id="KW-0732">Signal</keyword>
<dbReference type="PROSITE" id="PS51257">
    <property type="entry name" value="PROKAR_LIPOPROTEIN"/>
    <property type="match status" value="1"/>
</dbReference>
<feature type="chain" id="PRO_5038959589" evidence="2">
    <location>
        <begin position="25"/>
        <end position="548"/>
    </location>
</feature>
<feature type="signal peptide" evidence="2">
    <location>
        <begin position="1"/>
        <end position="24"/>
    </location>
</feature>
<dbReference type="InterPro" id="IPR050490">
    <property type="entry name" value="Bact_solute-bd_prot1"/>
</dbReference>
<gene>
    <name evidence="3" type="ORF">A8708_08920</name>
</gene>
<dbReference type="STRING" id="1850517.A8708_08920"/>
<dbReference type="Gene3D" id="3.40.190.10">
    <property type="entry name" value="Periplasmic binding protein-like II"/>
    <property type="match status" value="2"/>
</dbReference>
<dbReference type="InterPro" id="IPR006059">
    <property type="entry name" value="SBP"/>
</dbReference>
<reference evidence="3 4" key="1">
    <citation type="submission" date="2016-05" db="EMBL/GenBank/DDBJ databases">
        <title>Paenibacillus sp. 1ZS3-15 nov., isolated from the rhizosphere soil.</title>
        <authorList>
            <person name="Zhang X.X."/>
            <person name="Zhang J."/>
        </authorList>
    </citation>
    <scope>NUCLEOTIDE SEQUENCE [LARGE SCALE GENOMIC DNA]</scope>
    <source>
        <strain evidence="3 4">1ZS3-15</strain>
    </source>
</reference>
<dbReference type="PANTHER" id="PTHR43649:SF12">
    <property type="entry name" value="DIACETYLCHITOBIOSE BINDING PROTEIN DASA"/>
    <property type="match status" value="1"/>
</dbReference>
<dbReference type="SUPFAM" id="SSF53850">
    <property type="entry name" value="Periplasmic binding protein-like II"/>
    <property type="match status" value="1"/>
</dbReference>
<dbReference type="Pfam" id="PF01547">
    <property type="entry name" value="SBP_bac_1"/>
    <property type="match status" value="1"/>
</dbReference>
<comment type="caution">
    <text evidence="3">The sequence shown here is derived from an EMBL/GenBank/DDBJ whole genome shotgun (WGS) entry which is preliminary data.</text>
</comment>
<dbReference type="RefSeq" id="WP_068661547.1">
    <property type="nucleotide sequence ID" value="NZ_LYPB01000030.1"/>
</dbReference>
<dbReference type="Proteomes" id="UP000078454">
    <property type="component" value="Unassembled WGS sequence"/>
</dbReference>
<dbReference type="PANTHER" id="PTHR43649">
    <property type="entry name" value="ARABINOSE-BINDING PROTEIN-RELATED"/>
    <property type="match status" value="1"/>
</dbReference>
<evidence type="ECO:0000256" key="2">
    <source>
        <dbReference type="SAM" id="SignalP"/>
    </source>
</evidence>
<dbReference type="EMBL" id="LYPB01000030">
    <property type="protein sequence ID" value="OAS24441.1"/>
    <property type="molecule type" value="Genomic_DNA"/>
</dbReference>
<sequence length="548" mass="60817">MKTWNRKMVTLVTLTMACGCLLVACSKDSGSESTTAPTGTTTGTAAPAKKGNITVTLYDRGNIPQGMGTIDNNRWTKWVNETGPTEAKYVPIPRGEAVQKLNILFASGSAPDVIHEFDTNFRDQLYQQKQIMPVDDLIQKYSTTYKALLQKYPELKKAGSKSDGKQYEFGRVQKLVGFQALFIREDWLKKLGLKAPETVEDLFKVAQAFANDDPDGNGKKDTYGIALSGETGGAISTMFQDVSWVLQDGKLVHDWDRAKAAVTFKKQLFDAGLTDKDFLTDKNGQKAIQDWINGKTGIFVGRTVDPVNYATYYEPLKKNVPTAEVSAIKLPASTYGRFAVGVNNPVQMTTVINSKTKDPQAAMKYIDFMSDKATAEVLRYGTPEVDSVKKANGCYGPKDLAQFSKEVSWNVDFQLLLQQIEIEPCASVTSQMDASQPLQKEFIELIKQNNIANLSDDVKYAPITAGEHMPALPEDLKIVNTNVTKITDFYSKAIVSGSAYTVDQAFADAKDLWTKSGGAKLEEFYLKWYNENKDTAFLAKDMWKFKQN</sequence>
<dbReference type="AlphaFoldDB" id="A0A198ATX3"/>
<evidence type="ECO:0000313" key="3">
    <source>
        <dbReference type="EMBL" id="OAS24441.1"/>
    </source>
</evidence>
<keyword evidence="4" id="KW-1185">Reference proteome</keyword>
<organism evidence="3 4">
    <name type="scientific">Paenibacillus oryzisoli</name>
    <dbReference type="NCBI Taxonomy" id="1850517"/>
    <lineage>
        <taxon>Bacteria</taxon>
        <taxon>Bacillati</taxon>
        <taxon>Bacillota</taxon>
        <taxon>Bacilli</taxon>
        <taxon>Bacillales</taxon>
        <taxon>Paenibacillaceae</taxon>
        <taxon>Paenibacillus</taxon>
    </lineage>
</organism>
<evidence type="ECO:0000313" key="4">
    <source>
        <dbReference type="Proteomes" id="UP000078454"/>
    </source>
</evidence>
<name>A0A198ATX3_9BACL</name>
<protein>
    <submittedName>
        <fullName evidence="3">ABC transporter substrate-binding protein</fullName>
    </submittedName>
</protein>
<accession>A0A198ATX3</accession>
<feature type="region of interest" description="Disordered" evidence="1">
    <location>
        <begin position="28"/>
        <end position="47"/>
    </location>
</feature>